<organism evidence="2 3">
    <name type="scientific">Eumeta variegata</name>
    <name type="common">Bagworm moth</name>
    <name type="synonym">Eumeta japonica</name>
    <dbReference type="NCBI Taxonomy" id="151549"/>
    <lineage>
        <taxon>Eukaryota</taxon>
        <taxon>Metazoa</taxon>
        <taxon>Ecdysozoa</taxon>
        <taxon>Arthropoda</taxon>
        <taxon>Hexapoda</taxon>
        <taxon>Insecta</taxon>
        <taxon>Pterygota</taxon>
        <taxon>Neoptera</taxon>
        <taxon>Endopterygota</taxon>
        <taxon>Lepidoptera</taxon>
        <taxon>Glossata</taxon>
        <taxon>Ditrysia</taxon>
        <taxon>Tineoidea</taxon>
        <taxon>Psychidae</taxon>
        <taxon>Oiketicinae</taxon>
        <taxon>Eumeta</taxon>
    </lineage>
</organism>
<evidence type="ECO:0000313" key="3">
    <source>
        <dbReference type="Proteomes" id="UP000299102"/>
    </source>
</evidence>
<feature type="region of interest" description="Disordered" evidence="1">
    <location>
        <begin position="113"/>
        <end position="155"/>
    </location>
</feature>
<evidence type="ECO:0000256" key="1">
    <source>
        <dbReference type="SAM" id="MobiDB-lite"/>
    </source>
</evidence>
<protein>
    <submittedName>
        <fullName evidence="2">Uncharacterized protein</fullName>
    </submittedName>
</protein>
<accession>A0A4C1UPT3</accession>
<proteinExistence type="predicted"/>
<name>A0A4C1UPT3_EUMVA</name>
<dbReference type="Proteomes" id="UP000299102">
    <property type="component" value="Unassembled WGS sequence"/>
</dbReference>
<gene>
    <name evidence="2" type="ORF">EVAR_11801_1</name>
</gene>
<dbReference type="EMBL" id="BGZK01000205">
    <property type="protein sequence ID" value="GBP28339.1"/>
    <property type="molecule type" value="Genomic_DNA"/>
</dbReference>
<sequence length="155" mass="17237">MQRLLARALPRWRGVPRKCSSLLKTESLLEYDFDEELESSLDSKWEINVVGTRIGVGIDNEIMIPTNSGSGGRSGLILGALSVVNLNRIGVRNGIDIRYTRIYVHAVRSRQASGQEQVEEGSGEHRSPKISKGCTHAAESQKRSPAPRYRIPHPF</sequence>
<comment type="caution">
    <text evidence="2">The sequence shown here is derived from an EMBL/GenBank/DDBJ whole genome shotgun (WGS) entry which is preliminary data.</text>
</comment>
<reference evidence="2 3" key="1">
    <citation type="journal article" date="2019" name="Commun. Biol.">
        <title>The bagworm genome reveals a unique fibroin gene that provides high tensile strength.</title>
        <authorList>
            <person name="Kono N."/>
            <person name="Nakamura H."/>
            <person name="Ohtoshi R."/>
            <person name="Tomita M."/>
            <person name="Numata K."/>
            <person name="Arakawa K."/>
        </authorList>
    </citation>
    <scope>NUCLEOTIDE SEQUENCE [LARGE SCALE GENOMIC DNA]</scope>
</reference>
<evidence type="ECO:0000313" key="2">
    <source>
        <dbReference type="EMBL" id="GBP28339.1"/>
    </source>
</evidence>
<dbReference type="AlphaFoldDB" id="A0A4C1UPT3"/>
<keyword evidence="3" id="KW-1185">Reference proteome</keyword>